<organism evidence="1">
    <name type="scientific">Arundo donax</name>
    <name type="common">Giant reed</name>
    <name type="synonym">Donax arundinaceus</name>
    <dbReference type="NCBI Taxonomy" id="35708"/>
    <lineage>
        <taxon>Eukaryota</taxon>
        <taxon>Viridiplantae</taxon>
        <taxon>Streptophyta</taxon>
        <taxon>Embryophyta</taxon>
        <taxon>Tracheophyta</taxon>
        <taxon>Spermatophyta</taxon>
        <taxon>Magnoliopsida</taxon>
        <taxon>Liliopsida</taxon>
        <taxon>Poales</taxon>
        <taxon>Poaceae</taxon>
        <taxon>PACMAD clade</taxon>
        <taxon>Arundinoideae</taxon>
        <taxon>Arundineae</taxon>
        <taxon>Arundo</taxon>
    </lineage>
</organism>
<dbReference type="AlphaFoldDB" id="A0A0A8YB27"/>
<sequence>MSVALSYKQLQYHLSLPMSFFEL</sequence>
<proteinExistence type="predicted"/>
<evidence type="ECO:0000313" key="1">
    <source>
        <dbReference type="EMBL" id="JAD22660.1"/>
    </source>
</evidence>
<accession>A0A0A8YB27</accession>
<reference evidence="1" key="1">
    <citation type="submission" date="2014-09" db="EMBL/GenBank/DDBJ databases">
        <authorList>
            <person name="Magalhaes I.L.F."/>
            <person name="Oliveira U."/>
            <person name="Santos F.R."/>
            <person name="Vidigal T.H.D.A."/>
            <person name="Brescovit A.D."/>
            <person name="Santos A.J."/>
        </authorList>
    </citation>
    <scope>NUCLEOTIDE SEQUENCE</scope>
    <source>
        <tissue evidence="1">Shoot tissue taken approximately 20 cm above the soil surface</tissue>
    </source>
</reference>
<protein>
    <submittedName>
        <fullName evidence="1">Uncharacterized protein</fullName>
    </submittedName>
</protein>
<name>A0A0A8YB27_ARUDO</name>
<reference evidence="1" key="2">
    <citation type="journal article" date="2015" name="Data Brief">
        <title>Shoot transcriptome of the giant reed, Arundo donax.</title>
        <authorList>
            <person name="Barrero R.A."/>
            <person name="Guerrero F.D."/>
            <person name="Moolhuijzen P."/>
            <person name="Goolsby J.A."/>
            <person name="Tidwell J."/>
            <person name="Bellgard S.E."/>
            <person name="Bellgard M.I."/>
        </authorList>
    </citation>
    <scope>NUCLEOTIDE SEQUENCE</scope>
    <source>
        <tissue evidence="1">Shoot tissue taken approximately 20 cm above the soil surface</tissue>
    </source>
</reference>
<dbReference type="EMBL" id="GBRH01275235">
    <property type="protein sequence ID" value="JAD22660.1"/>
    <property type="molecule type" value="Transcribed_RNA"/>
</dbReference>